<sequence>MTQNDTSSPTPNLLNIRSFNDLIAMLYALFPVLTGMLMAYGILAEEHAALWAAVGTGACQLILQFARTQEGVRRAIYTALNLVNMVLIAYVAGWNPDNVTNLLPLLNVLLGGAPAIVAVQNVNTSGDETRYGKHAAKVD</sequence>
<feature type="transmembrane region" description="Helical" evidence="1">
    <location>
        <begin position="22"/>
        <end position="42"/>
    </location>
</feature>
<dbReference type="Proteomes" id="UP000202743">
    <property type="component" value="Segment"/>
</dbReference>
<organism evidence="2 3">
    <name type="scientific">Gordonia phage GMA7</name>
    <dbReference type="NCBI Taxonomy" id="1647286"/>
    <lineage>
        <taxon>Viruses</taxon>
        <taxon>Duplodnaviria</taxon>
        <taxon>Heunggongvirae</taxon>
        <taxon>Uroviricota</taxon>
        <taxon>Caudoviricetes</taxon>
        <taxon>Getseptimavirus</taxon>
        <taxon>Getseptimavirus GMA7</taxon>
    </lineage>
</organism>
<keyword evidence="1" id="KW-0472">Membrane</keyword>
<name>A0A0K0N6U4_9CAUD</name>
<dbReference type="GeneID" id="26517386"/>
<evidence type="ECO:0000313" key="2">
    <source>
        <dbReference type="EMBL" id="AKJ72463.1"/>
    </source>
</evidence>
<feature type="transmembrane region" description="Helical" evidence="1">
    <location>
        <begin position="105"/>
        <end position="123"/>
    </location>
</feature>
<keyword evidence="1" id="KW-1133">Transmembrane helix</keyword>
<dbReference type="EMBL" id="KR063278">
    <property type="protein sequence ID" value="AKJ72463.1"/>
    <property type="molecule type" value="Genomic_DNA"/>
</dbReference>
<accession>A0A0K0N6U4</accession>
<keyword evidence="1" id="KW-0812">Transmembrane</keyword>
<dbReference type="KEGG" id="vg:26517386"/>
<evidence type="ECO:0000256" key="1">
    <source>
        <dbReference type="SAM" id="Phobius"/>
    </source>
</evidence>
<keyword evidence="3" id="KW-1185">Reference proteome</keyword>
<dbReference type="Pfam" id="PF23809">
    <property type="entry name" value="Phage_holin_9"/>
    <property type="match status" value="1"/>
</dbReference>
<dbReference type="RefSeq" id="YP_009189163.1">
    <property type="nucleotide sequence ID" value="NC_028673.1"/>
</dbReference>
<feature type="transmembrane region" description="Helical" evidence="1">
    <location>
        <begin position="75"/>
        <end position="93"/>
    </location>
</feature>
<evidence type="ECO:0000313" key="3">
    <source>
        <dbReference type="Proteomes" id="UP000202743"/>
    </source>
</evidence>
<gene>
    <name evidence="2" type="ORF">GMA7_26</name>
</gene>
<proteinExistence type="predicted"/>
<dbReference type="OrthoDB" id="22870at10239"/>
<evidence type="ECO:0008006" key="4">
    <source>
        <dbReference type="Google" id="ProtNLM"/>
    </source>
</evidence>
<reference evidence="2 3" key="1">
    <citation type="journal article" date="2015" name="PLoS ONE">
        <title>Lysis to Kill: Evaluation of the Lytic Abilities, and Genomics of Nine Bacteriophages Infective for Gordonia spp. and Their Potential Use in Activated Sludge Foam Biocontrol.</title>
        <authorList>
            <person name="Dyson Z.A."/>
            <person name="Tucci J."/>
            <person name="Seviour R.J."/>
            <person name="Petrovski S."/>
        </authorList>
    </citation>
    <scope>NUCLEOTIDE SEQUENCE [LARGE SCALE GENOMIC DNA]</scope>
</reference>
<dbReference type="InterPro" id="IPR056390">
    <property type="entry name" value="Holin_phage"/>
</dbReference>
<protein>
    <recommendedName>
        <fullName evidence="4">Holin</fullName>
    </recommendedName>
</protein>